<proteinExistence type="predicted"/>
<dbReference type="PANTHER" id="PTHR48094">
    <property type="entry name" value="PROTEIN/NUCLEIC ACID DEGLYCASE DJ-1-RELATED"/>
    <property type="match status" value="1"/>
</dbReference>
<dbReference type="GO" id="GO:1903189">
    <property type="term" value="P:glyoxal metabolic process"/>
    <property type="evidence" value="ECO:0007669"/>
    <property type="project" value="TreeGrafter"/>
</dbReference>
<dbReference type="InterPro" id="IPR050325">
    <property type="entry name" value="Prot/Nucl_acid_deglycase"/>
</dbReference>
<dbReference type="GO" id="GO:0005739">
    <property type="term" value="C:mitochondrion"/>
    <property type="evidence" value="ECO:0007669"/>
    <property type="project" value="TreeGrafter"/>
</dbReference>
<protein>
    <submittedName>
        <fullName evidence="3">Protein DJ-1</fullName>
    </submittedName>
</protein>
<gene>
    <name evidence="3" type="ORF">ALC56_12291</name>
</gene>
<evidence type="ECO:0000313" key="3">
    <source>
        <dbReference type="EMBL" id="KYN33579.1"/>
    </source>
</evidence>
<feature type="domain" description="DJ-1/PfpI" evidence="2">
    <location>
        <begin position="150"/>
        <end position="287"/>
    </location>
</feature>
<keyword evidence="1" id="KW-0732">Signal</keyword>
<evidence type="ECO:0000313" key="4">
    <source>
        <dbReference type="Proteomes" id="UP000078541"/>
    </source>
</evidence>
<dbReference type="AlphaFoldDB" id="A0A195F0D4"/>
<dbReference type="EMBL" id="KQ981905">
    <property type="protein sequence ID" value="KYN33579.1"/>
    <property type="molecule type" value="Genomic_DNA"/>
</dbReference>
<dbReference type="GO" id="GO:0006979">
    <property type="term" value="P:response to oxidative stress"/>
    <property type="evidence" value="ECO:0007669"/>
    <property type="project" value="TreeGrafter"/>
</dbReference>
<dbReference type="PANTHER" id="PTHR48094:SF12">
    <property type="entry name" value="PARKINSON DISEASE PROTEIN 7 HOMOLOG"/>
    <property type="match status" value="1"/>
</dbReference>
<dbReference type="NCBIfam" id="TIGR01383">
    <property type="entry name" value="not_thiJ"/>
    <property type="match status" value="1"/>
</dbReference>
<dbReference type="CDD" id="cd03135">
    <property type="entry name" value="GATase1_DJ-1"/>
    <property type="match status" value="1"/>
</dbReference>
<dbReference type="InterPro" id="IPR002818">
    <property type="entry name" value="DJ-1/PfpI"/>
</dbReference>
<accession>A0A195F0D4</accession>
<feature type="signal peptide" evidence="1">
    <location>
        <begin position="1"/>
        <end position="21"/>
    </location>
</feature>
<sequence length="313" mass="34472">MAKTYTANMLASVSFLSVNLAYLHTTDLLVSNENIRKAVVVSKLSRTISRNLLYVLMNILHIRNYCHARSRSDRLDAIAASRPHVYTRRGGPRWPRGGSSGLTPRTHPYCRLRAPAAASLSDVHASSFPRGRSRLAPHALRVTNEIRDIITVTAAGVQDSNCVKCSRDVKICTDVLFRDAQEKSYDVVVLPGGLGGAKTFTSSKEIGRLLQKQDKENKLIAAICAAPTALKAHNIGKGKRITSYPSMKRDLCDYYDYQDDKNVVIDGNLITSRGPGTAFDFGLTIVEILINLKEATDVANKLLYKYESCINAA</sequence>
<dbReference type="InterPro" id="IPR006287">
    <property type="entry name" value="DJ-1"/>
</dbReference>
<dbReference type="Proteomes" id="UP000078541">
    <property type="component" value="Unassembled WGS sequence"/>
</dbReference>
<organism evidence="3 4">
    <name type="scientific">Trachymyrmex septentrionalis</name>
    <dbReference type="NCBI Taxonomy" id="34720"/>
    <lineage>
        <taxon>Eukaryota</taxon>
        <taxon>Metazoa</taxon>
        <taxon>Ecdysozoa</taxon>
        <taxon>Arthropoda</taxon>
        <taxon>Hexapoda</taxon>
        <taxon>Insecta</taxon>
        <taxon>Pterygota</taxon>
        <taxon>Neoptera</taxon>
        <taxon>Endopterygota</taxon>
        <taxon>Hymenoptera</taxon>
        <taxon>Apocrita</taxon>
        <taxon>Aculeata</taxon>
        <taxon>Formicoidea</taxon>
        <taxon>Formicidae</taxon>
        <taxon>Myrmicinae</taxon>
        <taxon>Trachymyrmex</taxon>
    </lineage>
</organism>
<evidence type="ECO:0000256" key="1">
    <source>
        <dbReference type="SAM" id="SignalP"/>
    </source>
</evidence>
<dbReference type="Gene3D" id="3.40.50.880">
    <property type="match status" value="1"/>
</dbReference>
<dbReference type="Pfam" id="PF01965">
    <property type="entry name" value="DJ-1_PfpI"/>
    <property type="match status" value="1"/>
</dbReference>
<dbReference type="GO" id="GO:0046295">
    <property type="term" value="P:glycolate biosynthetic process"/>
    <property type="evidence" value="ECO:0007669"/>
    <property type="project" value="TreeGrafter"/>
</dbReference>
<reference evidence="3 4" key="1">
    <citation type="submission" date="2016-03" db="EMBL/GenBank/DDBJ databases">
        <title>Trachymyrmex septentrionalis WGS genome.</title>
        <authorList>
            <person name="Nygaard S."/>
            <person name="Hu H."/>
            <person name="Boomsma J."/>
            <person name="Zhang G."/>
        </authorList>
    </citation>
    <scope>NUCLEOTIDE SEQUENCE [LARGE SCALE GENOMIC DNA]</scope>
    <source>
        <strain evidence="3">Tsep2-gDNA-1</strain>
        <tissue evidence="3">Whole body</tissue>
    </source>
</reference>
<dbReference type="STRING" id="34720.A0A195F0D4"/>
<keyword evidence="4" id="KW-1185">Reference proteome</keyword>
<dbReference type="GO" id="GO:0005634">
    <property type="term" value="C:nucleus"/>
    <property type="evidence" value="ECO:0007669"/>
    <property type="project" value="TreeGrafter"/>
</dbReference>
<evidence type="ECO:0000259" key="2">
    <source>
        <dbReference type="Pfam" id="PF01965"/>
    </source>
</evidence>
<dbReference type="SUPFAM" id="SSF52317">
    <property type="entry name" value="Class I glutamine amidotransferase-like"/>
    <property type="match status" value="1"/>
</dbReference>
<feature type="chain" id="PRO_5008271144" evidence="1">
    <location>
        <begin position="22"/>
        <end position="313"/>
    </location>
</feature>
<dbReference type="InterPro" id="IPR029062">
    <property type="entry name" value="Class_I_gatase-like"/>
</dbReference>
<name>A0A195F0D4_9HYME</name>